<evidence type="ECO:0000313" key="3">
    <source>
        <dbReference type="Proteomes" id="UP000064201"/>
    </source>
</evidence>
<keyword evidence="3" id="KW-1185">Reference proteome</keyword>
<proteinExistence type="predicted"/>
<dbReference type="Gene3D" id="3.60.15.10">
    <property type="entry name" value="Ribonuclease Z/Hydroxyacylglutathione hydrolase-like"/>
    <property type="match status" value="1"/>
</dbReference>
<dbReference type="PANTHER" id="PTHR43084:SF1">
    <property type="entry name" value="PERSULFIDE DIOXYGENASE ETHE1, MITOCHONDRIAL"/>
    <property type="match status" value="1"/>
</dbReference>
<keyword evidence="1" id="KW-0479">Metal-binding</keyword>
<dbReference type="KEGG" id="tvr:TVD_10990"/>
<dbReference type="PATRIC" id="fig|106634.4.peg.2239"/>
<dbReference type="Proteomes" id="UP000064201">
    <property type="component" value="Chromosome"/>
</dbReference>
<dbReference type="CDD" id="cd07724">
    <property type="entry name" value="POD-like_MBL-fold"/>
    <property type="match status" value="1"/>
</dbReference>
<accession>A0A0G3G3P7</accession>
<dbReference type="InterPro" id="IPR051682">
    <property type="entry name" value="Mito_Persulfide_Diox"/>
</dbReference>
<dbReference type="InterPro" id="IPR036866">
    <property type="entry name" value="RibonucZ/Hydroxyglut_hydro"/>
</dbReference>
<reference evidence="2 3" key="1">
    <citation type="submission" date="2015-04" db="EMBL/GenBank/DDBJ databases">
        <title>Complete Sequence for the Genome of the Thioalkalivibrio versutus D301.</title>
        <authorList>
            <person name="Mu T."/>
            <person name="Zhou J."/>
            <person name="Xu X."/>
        </authorList>
    </citation>
    <scope>NUCLEOTIDE SEQUENCE [LARGE SCALE GENOMIC DNA]</scope>
    <source>
        <strain evidence="2 3">D301</strain>
    </source>
</reference>
<dbReference type="EMBL" id="CP011367">
    <property type="protein sequence ID" value="AKJ95843.1"/>
    <property type="molecule type" value="Genomic_DNA"/>
</dbReference>
<dbReference type="OrthoDB" id="9784009at2"/>
<evidence type="ECO:0000313" key="2">
    <source>
        <dbReference type="EMBL" id="AKJ95843.1"/>
    </source>
</evidence>
<dbReference type="PANTHER" id="PTHR43084">
    <property type="entry name" value="PERSULFIDE DIOXYGENASE ETHE1"/>
    <property type="match status" value="1"/>
</dbReference>
<dbReference type="InterPro" id="IPR001279">
    <property type="entry name" value="Metallo-B-lactamas"/>
</dbReference>
<protein>
    <submittedName>
        <fullName evidence="2">Zn-dependent hydrolase</fullName>
    </submittedName>
</protein>
<dbReference type="SUPFAM" id="SSF56281">
    <property type="entry name" value="Metallo-hydrolase/oxidoreductase"/>
    <property type="match status" value="1"/>
</dbReference>
<evidence type="ECO:0000256" key="1">
    <source>
        <dbReference type="ARBA" id="ARBA00022723"/>
    </source>
</evidence>
<dbReference type="InterPro" id="IPR044528">
    <property type="entry name" value="POD-like_MBL-fold"/>
</dbReference>
<dbReference type="SMART" id="SM00849">
    <property type="entry name" value="Lactamase_B"/>
    <property type="match status" value="1"/>
</dbReference>
<dbReference type="GO" id="GO:0050313">
    <property type="term" value="F:sulfur dioxygenase activity"/>
    <property type="evidence" value="ECO:0007669"/>
    <property type="project" value="InterPro"/>
</dbReference>
<keyword evidence="2" id="KW-0378">Hydrolase</keyword>
<dbReference type="GO" id="GO:0006749">
    <property type="term" value="P:glutathione metabolic process"/>
    <property type="evidence" value="ECO:0007669"/>
    <property type="project" value="InterPro"/>
</dbReference>
<dbReference type="GO" id="GO:0016787">
    <property type="term" value="F:hydrolase activity"/>
    <property type="evidence" value="ECO:0007669"/>
    <property type="project" value="UniProtKB-KW"/>
</dbReference>
<gene>
    <name evidence="2" type="ORF">TVD_10990</name>
</gene>
<dbReference type="RefSeq" id="WP_018649727.1">
    <property type="nucleotide sequence ID" value="NZ_CP011367.1"/>
</dbReference>
<dbReference type="GO" id="GO:0046872">
    <property type="term" value="F:metal ion binding"/>
    <property type="evidence" value="ECO:0007669"/>
    <property type="project" value="UniProtKB-KW"/>
</dbReference>
<organism evidence="2 3">
    <name type="scientific">Thioalkalivibrio versutus</name>
    <dbReference type="NCBI Taxonomy" id="106634"/>
    <lineage>
        <taxon>Bacteria</taxon>
        <taxon>Pseudomonadati</taxon>
        <taxon>Pseudomonadota</taxon>
        <taxon>Gammaproteobacteria</taxon>
        <taxon>Chromatiales</taxon>
        <taxon>Ectothiorhodospiraceae</taxon>
        <taxon>Thioalkalivibrio</taxon>
    </lineage>
</organism>
<dbReference type="STRING" id="106634.TVD_10990"/>
<name>A0A0G3G3P7_9GAMM</name>
<dbReference type="AlphaFoldDB" id="A0A0G3G3P7"/>
<dbReference type="Pfam" id="PF00753">
    <property type="entry name" value="Lactamase_B"/>
    <property type="match status" value="1"/>
</dbReference>
<dbReference type="GO" id="GO:0070813">
    <property type="term" value="P:hydrogen sulfide metabolic process"/>
    <property type="evidence" value="ECO:0007669"/>
    <property type="project" value="TreeGrafter"/>
</dbReference>
<sequence length="250" mass="28248">MIFKQLFEDESSTYTYLLSCPDTGKTALIDPVIETVDRDMRVLQEMGLSLDYVIETHIHADHITGARMLREKTGCKLGGPAMDELPCRDFGLREGEPFQVGNLVVNPLYTPGHTDAHHAYLMDHVGLKMLFSGDALLIEACGRTDFQSGDAKTLYHSIHEKFFTLPDETLVYPAHDYEERQITTIGQEKMRNPRLGKGKPEAEFVKIMDEMDLPYPKKIDWALPGNEGCGICPDNLPDEKRRLCETDQQG</sequence>